<keyword evidence="6 12" id="KW-0472">Membrane</keyword>
<dbReference type="CDD" id="cd00637">
    <property type="entry name" value="7tm_classA_rhodopsin-like"/>
    <property type="match status" value="1"/>
</dbReference>
<dbReference type="PRINTS" id="PR00237">
    <property type="entry name" value="GPCRRHODOPSN"/>
</dbReference>
<evidence type="ECO:0000256" key="2">
    <source>
        <dbReference type="ARBA" id="ARBA00022475"/>
    </source>
</evidence>
<comment type="subcellular location">
    <subcellularLocation>
        <location evidence="1">Cell membrane</location>
        <topology evidence="1">Multi-pass membrane protein</topology>
    </subcellularLocation>
</comment>
<dbReference type="AlphaFoldDB" id="A7SMS3"/>
<dbReference type="SUPFAM" id="SSF81321">
    <property type="entry name" value="Family A G protein-coupled receptor-like"/>
    <property type="match status" value="1"/>
</dbReference>
<accession>A7SMS3</accession>
<proteinExistence type="inferred from homology"/>
<feature type="transmembrane region" description="Helical" evidence="12">
    <location>
        <begin position="70"/>
        <end position="93"/>
    </location>
</feature>
<evidence type="ECO:0000256" key="12">
    <source>
        <dbReference type="SAM" id="Phobius"/>
    </source>
</evidence>
<keyword evidence="2" id="KW-1003">Cell membrane</keyword>
<keyword evidence="3 10" id="KW-0812">Transmembrane</keyword>
<name>A7SMS3_NEMVE</name>
<evidence type="ECO:0000256" key="7">
    <source>
        <dbReference type="ARBA" id="ARBA00023170"/>
    </source>
</evidence>
<keyword evidence="5 10" id="KW-0297">G-protein coupled receptor</keyword>
<dbReference type="PANTHER" id="PTHR24246">
    <property type="entry name" value="OLFACTORY RECEPTOR AND ADENOSINE RECEPTOR"/>
    <property type="match status" value="1"/>
</dbReference>
<dbReference type="PROSITE" id="PS50262">
    <property type="entry name" value="G_PROTEIN_RECEP_F1_2"/>
    <property type="match status" value="1"/>
</dbReference>
<evidence type="ECO:0000256" key="10">
    <source>
        <dbReference type="RuleBase" id="RU000688"/>
    </source>
</evidence>
<evidence type="ECO:0000256" key="8">
    <source>
        <dbReference type="ARBA" id="ARBA00023180"/>
    </source>
</evidence>
<dbReference type="GO" id="GO:0005886">
    <property type="term" value="C:plasma membrane"/>
    <property type="evidence" value="ECO:0000318"/>
    <property type="project" value="GO_Central"/>
</dbReference>
<dbReference type="GO" id="GO:0001609">
    <property type="term" value="F:G protein-coupled adenosine receptor activity"/>
    <property type="evidence" value="ECO:0000318"/>
    <property type="project" value="GO_Central"/>
</dbReference>
<dbReference type="OMA" id="MENIWVI"/>
<reference evidence="14 15" key="1">
    <citation type="journal article" date="2007" name="Science">
        <title>Sea anemone genome reveals ancestral eumetazoan gene repertoire and genomic organization.</title>
        <authorList>
            <person name="Putnam N.H."/>
            <person name="Srivastava M."/>
            <person name="Hellsten U."/>
            <person name="Dirks B."/>
            <person name="Chapman J."/>
            <person name="Salamov A."/>
            <person name="Terry A."/>
            <person name="Shapiro H."/>
            <person name="Lindquist E."/>
            <person name="Kapitonov V.V."/>
            <person name="Jurka J."/>
            <person name="Genikhovich G."/>
            <person name="Grigoriev I.V."/>
            <person name="Lucas S.M."/>
            <person name="Steele R.E."/>
            <person name="Finnerty J.R."/>
            <person name="Technau U."/>
            <person name="Martindale M.Q."/>
            <person name="Rokhsar D.S."/>
        </authorList>
    </citation>
    <scope>NUCLEOTIDE SEQUENCE [LARGE SCALE GENOMIC DNA]</scope>
    <source>
        <strain evidence="15">CH2 X CH6</strain>
    </source>
</reference>
<dbReference type="Gene3D" id="1.20.1070.10">
    <property type="entry name" value="Rhodopsin 7-helix transmembrane proteins"/>
    <property type="match status" value="1"/>
</dbReference>
<evidence type="ECO:0000313" key="14">
    <source>
        <dbReference type="EMBL" id="EDO34989.1"/>
    </source>
</evidence>
<dbReference type="HOGENOM" id="CLU_009579_14_0_1"/>
<evidence type="ECO:0000256" key="6">
    <source>
        <dbReference type="ARBA" id="ARBA00023136"/>
    </source>
</evidence>
<dbReference type="PANTHER" id="PTHR24246:SF27">
    <property type="entry name" value="ADENOSINE RECEPTOR, ISOFORM A"/>
    <property type="match status" value="1"/>
</dbReference>
<feature type="transmembrane region" description="Helical" evidence="12">
    <location>
        <begin position="113"/>
        <end position="131"/>
    </location>
</feature>
<dbReference type="Proteomes" id="UP000001593">
    <property type="component" value="Unassembled WGS sequence"/>
</dbReference>
<keyword evidence="9 10" id="KW-0807">Transducer</keyword>
<evidence type="ECO:0000256" key="5">
    <source>
        <dbReference type="ARBA" id="ARBA00023040"/>
    </source>
</evidence>
<feature type="region of interest" description="Disordered" evidence="11">
    <location>
        <begin position="284"/>
        <end position="305"/>
    </location>
</feature>
<keyword evidence="8" id="KW-0325">Glycoprotein</keyword>
<dbReference type="GO" id="GO:0007186">
    <property type="term" value="P:G protein-coupled receptor signaling pathway"/>
    <property type="evidence" value="ECO:0000318"/>
    <property type="project" value="GO_Central"/>
</dbReference>
<keyword evidence="7 10" id="KW-0675">Receptor</keyword>
<feature type="transmembrane region" description="Helical" evidence="12">
    <location>
        <begin position="137"/>
        <end position="159"/>
    </location>
</feature>
<gene>
    <name evidence="14" type="ORF">NEMVEDRAFT_v1g246236</name>
</gene>
<evidence type="ECO:0000256" key="3">
    <source>
        <dbReference type="ARBA" id="ARBA00022692"/>
    </source>
</evidence>
<organism evidence="14 15">
    <name type="scientific">Nematostella vectensis</name>
    <name type="common">Starlet sea anemone</name>
    <dbReference type="NCBI Taxonomy" id="45351"/>
    <lineage>
        <taxon>Eukaryota</taxon>
        <taxon>Metazoa</taxon>
        <taxon>Cnidaria</taxon>
        <taxon>Anthozoa</taxon>
        <taxon>Hexacorallia</taxon>
        <taxon>Actiniaria</taxon>
        <taxon>Edwardsiidae</taxon>
        <taxon>Nematostella</taxon>
    </lineage>
</organism>
<protein>
    <recommendedName>
        <fullName evidence="13">G-protein coupled receptors family 1 profile domain-containing protein</fullName>
    </recommendedName>
</protein>
<evidence type="ECO:0000313" key="15">
    <source>
        <dbReference type="Proteomes" id="UP000001593"/>
    </source>
</evidence>
<evidence type="ECO:0000256" key="4">
    <source>
        <dbReference type="ARBA" id="ARBA00022989"/>
    </source>
</evidence>
<evidence type="ECO:0000256" key="9">
    <source>
        <dbReference type="ARBA" id="ARBA00023224"/>
    </source>
</evidence>
<keyword evidence="4 12" id="KW-1133">Transmembrane helix</keyword>
<comment type="similarity">
    <text evidence="10">Belongs to the G-protein coupled receptor 1 family.</text>
</comment>
<sequence length="316" mass="35855">MVLSIITVPGNLLIAIAIIKDPDRNLRSPFNFFVINLVMADLIIGIVTEPAFVVYHVLEAKRGRQLNAHLMFVHVTYFCSLTTSLLSIAALAVDRCNAITCSYIREANAGGNIRTSLAIWFVSLSVPWLIYLTQFFLFAFVYVNTAILMSVVMILVSFLRVRRDLKEKILEWTSIREDAAILRAIKRERVLTNSFLVMLVSFCLCMTPAFVMAYVINFCDTCSCDVIHWLRDLHFIFPLVNSAVNQFLYPWRMRNFRKAISSILRFNAVDLEFTISGTSADLNPLPSERTDLGTRDISGPDQRRGTPILLSVTRLT</sequence>
<dbReference type="InterPro" id="IPR017452">
    <property type="entry name" value="GPCR_Rhodpsn_7TM"/>
</dbReference>
<evidence type="ECO:0000256" key="11">
    <source>
        <dbReference type="SAM" id="MobiDB-lite"/>
    </source>
</evidence>
<feature type="transmembrane region" description="Helical" evidence="12">
    <location>
        <begin position="30"/>
        <end position="58"/>
    </location>
</feature>
<feature type="domain" description="G-protein coupled receptors family 1 profile" evidence="13">
    <location>
        <begin position="10"/>
        <end position="249"/>
    </location>
</feature>
<dbReference type="EMBL" id="DS469712">
    <property type="protein sequence ID" value="EDO34989.1"/>
    <property type="molecule type" value="Genomic_DNA"/>
</dbReference>
<dbReference type="PROSITE" id="PS00237">
    <property type="entry name" value="G_PROTEIN_RECEP_F1_1"/>
    <property type="match status" value="1"/>
</dbReference>
<feature type="transmembrane region" description="Helical" evidence="12">
    <location>
        <begin position="195"/>
        <end position="216"/>
    </location>
</feature>
<dbReference type="InterPro" id="IPR000276">
    <property type="entry name" value="GPCR_Rhodpsn"/>
</dbReference>
<keyword evidence="15" id="KW-1185">Reference proteome</keyword>
<dbReference type="eggNOG" id="KOG3656">
    <property type="taxonomic scope" value="Eukaryota"/>
</dbReference>
<dbReference type="InParanoid" id="A7SMS3"/>
<evidence type="ECO:0000259" key="13">
    <source>
        <dbReference type="PROSITE" id="PS50262"/>
    </source>
</evidence>
<evidence type="ECO:0000256" key="1">
    <source>
        <dbReference type="ARBA" id="ARBA00004651"/>
    </source>
</evidence>
<dbReference type="Pfam" id="PF00001">
    <property type="entry name" value="7tm_1"/>
    <property type="match status" value="1"/>
</dbReference>
<dbReference type="PhylomeDB" id="A7SMS3"/>